<accession>A0A1G7UJJ2</accession>
<evidence type="ECO:0000259" key="1">
    <source>
        <dbReference type="Pfam" id="PF13449"/>
    </source>
</evidence>
<dbReference type="EMBL" id="FNCQ01000004">
    <property type="protein sequence ID" value="SDG47684.1"/>
    <property type="molecule type" value="Genomic_DNA"/>
</dbReference>
<dbReference type="STRING" id="645274.SAMN04487901_104153"/>
<reference evidence="3" key="1">
    <citation type="submission" date="2016-10" db="EMBL/GenBank/DDBJ databases">
        <authorList>
            <person name="Varghese N."/>
            <person name="Submissions S."/>
        </authorList>
    </citation>
    <scope>NUCLEOTIDE SEQUENCE [LARGE SCALE GENOMIC DNA]</scope>
    <source>
        <strain evidence="3">BP1-148</strain>
    </source>
</reference>
<gene>
    <name evidence="2" type="ORF">SAMN04487901_104153</name>
</gene>
<organism evidence="2 3">
    <name type="scientific">Prevotella communis</name>
    <dbReference type="NCBI Taxonomy" id="2913614"/>
    <lineage>
        <taxon>Bacteria</taxon>
        <taxon>Pseudomonadati</taxon>
        <taxon>Bacteroidota</taxon>
        <taxon>Bacteroidia</taxon>
        <taxon>Bacteroidales</taxon>
        <taxon>Prevotellaceae</taxon>
        <taxon>Prevotella</taxon>
    </lineage>
</organism>
<dbReference type="InterPro" id="IPR027372">
    <property type="entry name" value="Phytase-like_dom"/>
</dbReference>
<keyword evidence="3" id="KW-1185">Reference proteome</keyword>
<dbReference type="SUPFAM" id="SSF101898">
    <property type="entry name" value="NHL repeat"/>
    <property type="match status" value="1"/>
</dbReference>
<feature type="domain" description="Phytase-like" evidence="1">
    <location>
        <begin position="32"/>
        <end position="280"/>
    </location>
</feature>
<protein>
    <submittedName>
        <fullName evidence="2">Esterase-like activity of phytase</fullName>
    </submittedName>
</protein>
<evidence type="ECO:0000313" key="2">
    <source>
        <dbReference type="EMBL" id="SDG47684.1"/>
    </source>
</evidence>
<dbReference type="Proteomes" id="UP000198779">
    <property type="component" value="Unassembled WGS sequence"/>
</dbReference>
<dbReference type="Pfam" id="PF13449">
    <property type="entry name" value="Phytase-like"/>
    <property type="match status" value="1"/>
</dbReference>
<dbReference type="AlphaFoldDB" id="A0A1G7UJJ2"/>
<dbReference type="RefSeq" id="WP_091815773.1">
    <property type="nucleotide sequence ID" value="NZ_CP091791.1"/>
</dbReference>
<evidence type="ECO:0000313" key="3">
    <source>
        <dbReference type="Proteomes" id="UP000198779"/>
    </source>
</evidence>
<sequence length="298" mass="34344">MKKTIVLLYLMVLWTSVIIAQKPQRFHQELPAGNYSGITALGNNRYAVVSDKSETEGFFILHIETDSVKGCITSLENEGFQSSGLPNRDVEGICYRPTTNTVFISGEKDNEVYEYTLDGKRTGQRLEMPDIFKKAGHNYGLESLTYDRKRHLFYTTCERLLEGDSLLRIQSFSDNLKPGFCYYYKPDEPISKKHFYGVSELCALEDGRLLVLERQIRVPKLKLGASTIIRIYETTPTDKPILEKRLVKEFRTRLSLTSRKFANYEGLCEIQGNRLLLIADSQNRFKGFLRDWFLIIGF</sequence>
<name>A0A1G7UJJ2_9BACT</name>
<proteinExistence type="predicted"/>